<name>A0AAD9KQI6_RIDPI</name>
<dbReference type="Pfam" id="PF02798">
    <property type="entry name" value="GST_N"/>
    <property type="match status" value="1"/>
</dbReference>
<evidence type="ECO:0000256" key="1">
    <source>
        <dbReference type="ARBA" id="ARBA00002446"/>
    </source>
</evidence>
<comment type="catalytic activity">
    <reaction evidence="7">
        <text>RX + glutathione = an S-substituted glutathione + a halide anion + H(+)</text>
        <dbReference type="Rhea" id="RHEA:16437"/>
        <dbReference type="ChEBI" id="CHEBI:15378"/>
        <dbReference type="ChEBI" id="CHEBI:16042"/>
        <dbReference type="ChEBI" id="CHEBI:17792"/>
        <dbReference type="ChEBI" id="CHEBI:57925"/>
        <dbReference type="ChEBI" id="CHEBI:90779"/>
        <dbReference type="EC" id="2.5.1.18"/>
    </reaction>
</comment>
<comment type="similarity">
    <text evidence="3">Belongs to the GST superfamily. Mu family.</text>
</comment>
<dbReference type="SFLD" id="SFLDG01205">
    <property type="entry name" value="AMPS.1"/>
    <property type="match status" value="1"/>
</dbReference>
<dbReference type="EMBL" id="JAODUO010000727">
    <property type="protein sequence ID" value="KAK2175499.1"/>
    <property type="molecule type" value="Genomic_DNA"/>
</dbReference>
<dbReference type="PANTHER" id="PTHR11571:SF222">
    <property type="entry name" value="GLUTATHIONE TRANSFERASE"/>
    <property type="match status" value="1"/>
</dbReference>
<evidence type="ECO:0000256" key="6">
    <source>
        <dbReference type="ARBA" id="ARBA00022679"/>
    </source>
</evidence>
<comment type="subunit">
    <text evidence="4">Homodimer.</text>
</comment>
<dbReference type="InterPro" id="IPR036249">
    <property type="entry name" value="Thioredoxin-like_sf"/>
</dbReference>
<evidence type="ECO:0000259" key="10">
    <source>
        <dbReference type="PROSITE" id="PS50405"/>
    </source>
</evidence>
<dbReference type="Gene3D" id="3.40.30.10">
    <property type="entry name" value="Glutaredoxin"/>
    <property type="match status" value="1"/>
</dbReference>
<comment type="caution">
    <text evidence="11">The sequence shown here is derived from an EMBL/GenBank/DDBJ whole genome shotgun (WGS) entry which is preliminary data.</text>
</comment>
<evidence type="ECO:0000256" key="7">
    <source>
        <dbReference type="ARBA" id="ARBA00047960"/>
    </source>
</evidence>
<evidence type="ECO:0000256" key="5">
    <source>
        <dbReference type="ARBA" id="ARBA00012452"/>
    </source>
</evidence>
<dbReference type="AlphaFoldDB" id="A0AAD9KQI6"/>
<dbReference type="SUPFAM" id="SSF52833">
    <property type="entry name" value="Thioredoxin-like"/>
    <property type="match status" value="1"/>
</dbReference>
<dbReference type="CDD" id="cd03075">
    <property type="entry name" value="GST_N_Mu"/>
    <property type="match status" value="1"/>
</dbReference>
<dbReference type="SUPFAM" id="SSF47616">
    <property type="entry name" value="GST C-terminal domain-like"/>
    <property type="match status" value="1"/>
</dbReference>
<dbReference type="InterPro" id="IPR004046">
    <property type="entry name" value="GST_C"/>
</dbReference>
<accession>A0AAD9KQI6</accession>
<dbReference type="PRINTS" id="PR01267">
    <property type="entry name" value="GSTRNSFRASEM"/>
</dbReference>
<evidence type="ECO:0000259" key="9">
    <source>
        <dbReference type="PROSITE" id="PS50404"/>
    </source>
</evidence>
<dbReference type="EC" id="2.5.1.18" evidence="5"/>
<protein>
    <recommendedName>
        <fullName evidence="5">glutathione transferase</fullName>
        <ecNumber evidence="5">2.5.1.18</ecNumber>
    </recommendedName>
    <alternativeName>
        <fullName evidence="8">GST class-mu</fullName>
    </alternativeName>
</protein>
<organism evidence="11 12">
    <name type="scientific">Ridgeia piscesae</name>
    <name type="common">Tubeworm</name>
    <dbReference type="NCBI Taxonomy" id="27915"/>
    <lineage>
        <taxon>Eukaryota</taxon>
        <taxon>Metazoa</taxon>
        <taxon>Spiralia</taxon>
        <taxon>Lophotrochozoa</taxon>
        <taxon>Annelida</taxon>
        <taxon>Polychaeta</taxon>
        <taxon>Sedentaria</taxon>
        <taxon>Canalipalpata</taxon>
        <taxon>Sabellida</taxon>
        <taxon>Siboglinidae</taxon>
        <taxon>Ridgeia</taxon>
    </lineage>
</organism>
<dbReference type="Gene3D" id="1.20.1050.10">
    <property type="match status" value="1"/>
</dbReference>
<dbReference type="GO" id="GO:0006749">
    <property type="term" value="P:glutathione metabolic process"/>
    <property type="evidence" value="ECO:0007669"/>
    <property type="project" value="TreeGrafter"/>
</dbReference>
<dbReference type="GO" id="GO:0004364">
    <property type="term" value="F:glutathione transferase activity"/>
    <property type="evidence" value="ECO:0007669"/>
    <property type="project" value="UniProtKB-EC"/>
</dbReference>
<comment type="function">
    <text evidence="1">GST isoenzymes appear to play a central role in the parasite detoxification system. Other functions are also suspected including a role in increasing the solubility of haematin in the parasite gut.</text>
</comment>
<dbReference type="PANTHER" id="PTHR11571">
    <property type="entry name" value="GLUTATHIONE S-TRANSFERASE"/>
    <property type="match status" value="1"/>
</dbReference>
<feature type="domain" description="GST N-terminal" evidence="9">
    <location>
        <begin position="1"/>
        <end position="88"/>
    </location>
</feature>
<dbReference type="Pfam" id="PF14497">
    <property type="entry name" value="GST_C_3"/>
    <property type="match status" value="1"/>
</dbReference>
<sequence>MAPVLGYWKIRGLAEPIRLMLHYVGEDFENKMYSVGPAPDFSRDHWLNEKFKLGLDFPNLPYYMDGDLKLTQSSAIAMHIARKHKLCGESEEERARVDMILAETADLNTGFVRICYNPEFEKLKPPYVATLPDKLKQFEVVLGDNPWFLGEKVTVVEFHVYELLTKLVVLEPKCLDNVPKLKAFVDRFENLPEIKKYMESDAYEKLPMNNKGAKFGNKV</sequence>
<dbReference type="PROSITE" id="PS50405">
    <property type="entry name" value="GST_CTER"/>
    <property type="match status" value="1"/>
</dbReference>
<dbReference type="InterPro" id="IPR050213">
    <property type="entry name" value="GST_superfamily"/>
</dbReference>
<dbReference type="InterPro" id="IPR004045">
    <property type="entry name" value="Glutathione_S-Trfase_N"/>
</dbReference>
<evidence type="ECO:0000256" key="2">
    <source>
        <dbReference type="ARBA" id="ARBA00003701"/>
    </source>
</evidence>
<dbReference type="InterPro" id="IPR040079">
    <property type="entry name" value="Glutathione_S-Trfase"/>
</dbReference>
<dbReference type="SFLD" id="SFLDS00019">
    <property type="entry name" value="Glutathione_Transferase_(cytos"/>
    <property type="match status" value="1"/>
</dbReference>
<gene>
    <name evidence="11" type="ORF">NP493_728g01075</name>
</gene>
<dbReference type="SFLD" id="SFLDG00363">
    <property type="entry name" value="AMPS_(cytGST):_Alpha-__Mu-__Pi"/>
    <property type="match status" value="1"/>
</dbReference>
<evidence type="ECO:0000256" key="3">
    <source>
        <dbReference type="ARBA" id="ARBA00005861"/>
    </source>
</evidence>
<keyword evidence="6" id="KW-0808">Transferase</keyword>
<dbReference type="InterPro" id="IPR010987">
    <property type="entry name" value="Glutathione-S-Trfase_C-like"/>
</dbReference>
<dbReference type="InterPro" id="IPR036282">
    <property type="entry name" value="Glutathione-S-Trfase_C_sf"/>
</dbReference>
<keyword evidence="12" id="KW-1185">Reference proteome</keyword>
<dbReference type="InterPro" id="IPR003081">
    <property type="entry name" value="GST_mu"/>
</dbReference>
<evidence type="ECO:0000313" key="11">
    <source>
        <dbReference type="EMBL" id="KAK2175499.1"/>
    </source>
</evidence>
<reference evidence="11" key="1">
    <citation type="journal article" date="2023" name="Mol. Biol. Evol.">
        <title>Third-Generation Sequencing Reveals the Adaptive Role of the Epigenome in Three Deep-Sea Polychaetes.</title>
        <authorList>
            <person name="Perez M."/>
            <person name="Aroh O."/>
            <person name="Sun Y."/>
            <person name="Lan Y."/>
            <person name="Juniper S.K."/>
            <person name="Young C.R."/>
            <person name="Angers B."/>
            <person name="Qian P.Y."/>
        </authorList>
    </citation>
    <scope>NUCLEOTIDE SEQUENCE</scope>
    <source>
        <strain evidence="11">R07B-5</strain>
    </source>
</reference>
<evidence type="ECO:0000256" key="4">
    <source>
        <dbReference type="ARBA" id="ARBA00011738"/>
    </source>
</evidence>
<evidence type="ECO:0000256" key="8">
    <source>
        <dbReference type="ARBA" id="ARBA00081375"/>
    </source>
</evidence>
<proteinExistence type="inferred from homology"/>
<feature type="domain" description="GST C-terminal" evidence="10">
    <location>
        <begin position="90"/>
        <end position="215"/>
    </location>
</feature>
<dbReference type="Proteomes" id="UP001209878">
    <property type="component" value="Unassembled WGS sequence"/>
</dbReference>
<dbReference type="FunFam" id="3.40.30.10:FF:000019">
    <property type="entry name" value="Glutathione S-transferase Mu"/>
    <property type="match status" value="1"/>
</dbReference>
<comment type="function">
    <text evidence="2">Conjugation of reduced glutathione to a wide number of exogenous and endogenous hydrophobic electrophiles.</text>
</comment>
<dbReference type="PROSITE" id="PS50404">
    <property type="entry name" value="GST_NTER"/>
    <property type="match status" value="1"/>
</dbReference>
<dbReference type="FunFam" id="1.20.1050.10:FF:000003">
    <property type="entry name" value="Glutathione S-transferase 2"/>
    <property type="match status" value="1"/>
</dbReference>
<evidence type="ECO:0000313" key="12">
    <source>
        <dbReference type="Proteomes" id="UP001209878"/>
    </source>
</evidence>